<dbReference type="SUPFAM" id="SSF57667">
    <property type="entry name" value="beta-beta-alpha zinc fingers"/>
    <property type="match status" value="3"/>
</dbReference>
<accession>A0AAN7C055</accession>
<feature type="compositionally biased region" description="Acidic residues" evidence="10">
    <location>
        <begin position="357"/>
        <end position="373"/>
    </location>
</feature>
<evidence type="ECO:0000256" key="8">
    <source>
        <dbReference type="ARBA" id="ARBA00034126"/>
    </source>
</evidence>
<feature type="region of interest" description="Disordered" evidence="10">
    <location>
        <begin position="322"/>
        <end position="381"/>
    </location>
</feature>
<dbReference type="PROSITE" id="PS50157">
    <property type="entry name" value="ZINC_FINGER_C2H2_2"/>
    <property type="match status" value="1"/>
</dbReference>
<keyword evidence="5" id="KW-0677">Repeat</keyword>
<evidence type="ECO:0000259" key="11">
    <source>
        <dbReference type="PROSITE" id="PS50157"/>
    </source>
</evidence>
<keyword evidence="3" id="KW-0690">Ribosome biogenesis</keyword>
<evidence type="ECO:0000256" key="7">
    <source>
        <dbReference type="ARBA" id="ARBA00022833"/>
    </source>
</evidence>
<dbReference type="AlphaFoldDB" id="A0AAN7C055"/>
<feature type="compositionally biased region" description="Acidic residues" evidence="10">
    <location>
        <begin position="323"/>
        <end position="339"/>
    </location>
</feature>
<evidence type="ECO:0000256" key="4">
    <source>
        <dbReference type="ARBA" id="ARBA00022723"/>
    </source>
</evidence>
<comment type="similarity">
    <text evidence="8">Belongs to the REI1 family.</text>
</comment>
<dbReference type="GO" id="GO:0003676">
    <property type="term" value="F:nucleic acid binding"/>
    <property type="evidence" value="ECO:0007669"/>
    <property type="project" value="InterPro"/>
</dbReference>
<dbReference type="InterPro" id="IPR036236">
    <property type="entry name" value="Znf_C2H2_sf"/>
</dbReference>
<dbReference type="Pfam" id="PF12756">
    <property type="entry name" value="zf-C2H2_2"/>
    <property type="match status" value="1"/>
</dbReference>
<keyword evidence="13" id="KW-1185">Reference proteome</keyword>
<dbReference type="PANTHER" id="PTHR13182">
    <property type="entry name" value="ZINC FINGER PROTEIN 622"/>
    <property type="match status" value="1"/>
</dbReference>
<reference evidence="12" key="2">
    <citation type="submission" date="2023-05" db="EMBL/GenBank/DDBJ databases">
        <authorList>
            <consortium name="Lawrence Berkeley National Laboratory"/>
            <person name="Steindorff A."/>
            <person name="Hensen N."/>
            <person name="Bonometti L."/>
            <person name="Westerberg I."/>
            <person name="Brannstrom I.O."/>
            <person name="Guillou S."/>
            <person name="Cros-Aarteil S."/>
            <person name="Calhoun S."/>
            <person name="Haridas S."/>
            <person name="Kuo A."/>
            <person name="Mondo S."/>
            <person name="Pangilinan J."/>
            <person name="Riley R."/>
            <person name="Labutti K."/>
            <person name="Andreopoulos B."/>
            <person name="Lipzen A."/>
            <person name="Chen C."/>
            <person name="Yanf M."/>
            <person name="Daum C."/>
            <person name="Ng V."/>
            <person name="Clum A."/>
            <person name="Ohm R."/>
            <person name="Martin F."/>
            <person name="Silar P."/>
            <person name="Natvig D."/>
            <person name="Lalanne C."/>
            <person name="Gautier V."/>
            <person name="Ament-Velasquez S.L."/>
            <person name="Kruys A."/>
            <person name="Hutchinson M.I."/>
            <person name="Powell A.J."/>
            <person name="Barry K."/>
            <person name="Miller A.N."/>
            <person name="Grigoriev I.V."/>
            <person name="Debuchy R."/>
            <person name="Gladieux P."/>
            <person name="Thoren M.H."/>
            <person name="Johannesson H."/>
        </authorList>
    </citation>
    <scope>NUCLEOTIDE SEQUENCE</scope>
    <source>
        <strain evidence="12">CBS 990.96</strain>
    </source>
</reference>
<keyword evidence="2" id="KW-0963">Cytoplasm</keyword>
<feature type="compositionally biased region" description="Basic and acidic residues" evidence="10">
    <location>
        <begin position="400"/>
        <end position="419"/>
    </location>
</feature>
<feature type="compositionally biased region" description="Polar residues" evidence="10">
    <location>
        <begin position="177"/>
        <end position="187"/>
    </location>
</feature>
<dbReference type="GO" id="GO:0042273">
    <property type="term" value="P:ribosomal large subunit biogenesis"/>
    <property type="evidence" value="ECO:0007669"/>
    <property type="project" value="TreeGrafter"/>
</dbReference>
<keyword evidence="7" id="KW-0862">Zinc</keyword>
<dbReference type="GO" id="GO:0030687">
    <property type="term" value="C:preribosome, large subunit precursor"/>
    <property type="evidence" value="ECO:0007669"/>
    <property type="project" value="TreeGrafter"/>
</dbReference>
<evidence type="ECO:0000256" key="10">
    <source>
        <dbReference type="SAM" id="MobiDB-lite"/>
    </source>
</evidence>
<gene>
    <name evidence="12" type="ORF">QBC38DRAFT_405357</name>
</gene>
<evidence type="ECO:0000256" key="1">
    <source>
        <dbReference type="ARBA" id="ARBA00004496"/>
    </source>
</evidence>
<dbReference type="Gene3D" id="3.30.160.60">
    <property type="entry name" value="Classic Zinc Finger"/>
    <property type="match status" value="1"/>
</dbReference>
<evidence type="ECO:0000256" key="6">
    <source>
        <dbReference type="ARBA" id="ARBA00022771"/>
    </source>
</evidence>
<dbReference type="PANTHER" id="PTHR13182:SF8">
    <property type="entry name" value="CYTOPLASMIC 60S SUBUNIT BIOGENESIS FACTOR ZNF622"/>
    <property type="match status" value="1"/>
</dbReference>
<name>A0AAN7C055_9PEZI</name>
<sequence>MATVTPNRSIGKVDHISRHPYSCNTCQVAFRNSDLQKGHMRSDWHRYNLKRRVASLPPISSEVFTEKVLQARAATTEQAEKAGFEKACETCNKNFYSENSFRNHLNSSKHKTKAAYLASKGPAKVVDDASSMSFSLGEPARTDSVVDSDAEEEFNEVVEGIKNTTIQEGGSPVKRPSNPSLSAAAQHQTEHPVSEESGATTPTTATPVAPQSMAAGPVRSLETCLFCNYESPTAELNVNHMEKIHGMFIPEKQYLVNLEGLLNHLQERVFDLNECLTCYKVKANTYAVQTHMRDKAHCTIPYTTEDEQLEIGDFYDFRTTYSDGEENEDDWEDEEDEEANGGGAKLGAKRPGKVTTEDGDEVMEEDESWETDSDASSLDSNDLHAVPAENHYHQYDRLAKHPHHARDTPRAHHQADGWHSHSHKPTRAVFYDEYELHLPSGRSVGHRSLNKYFRQNLHNYPTPEERAERLAIEAAEAENKMDVDEEEEQDPRKRAQLALRKAIDPSTRARQQVITREMRGLGVATLENKEARAVVEKGRKKEWKNQKARGFLQANLGIKEHAAHPATYLR</sequence>
<feature type="compositionally biased region" description="Low complexity" evidence="10">
    <location>
        <begin position="199"/>
        <end position="210"/>
    </location>
</feature>
<dbReference type="SMART" id="SM00355">
    <property type="entry name" value="ZnF_C2H2"/>
    <property type="match status" value="4"/>
</dbReference>
<feature type="region of interest" description="Disordered" evidence="10">
    <location>
        <begin position="400"/>
        <end position="422"/>
    </location>
</feature>
<feature type="region of interest" description="Disordered" evidence="10">
    <location>
        <begin position="162"/>
        <end position="213"/>
    </location>
</feature>
<dbReference type="InterPro" id="IPR022755">
    <property type="entry name" value="Znf_C2H2_jaz"/>
</dbReference>
<protein>
    <submittedName>
        <fullName evidence="12">C2H2 type zinc-finger-domain-containing protein</fullName>
    </submittedName>
</protein>
<dbReference type="EMBL" id="MU865287">
    <property type="protein sequence ID" value="KAK4232616.1"/>
    <property type="molecule type" value="Genomic_DNA"/>
</dbReference>
<dbReference type="InterPro" id="IPR040025">
    <property type="entry name" value="Znf622/Rei1/Reh1"/>
</dbReference>
<proteinExistence type="inferred from homology"/>
<dbReference type="InterPro" id="IPR041661">
    <property type="entry name" value="ZN622/Rei1/Reh1_Znf-C2H2"/>
</dbReference>
<evidence type="ECO:0000256" key="5">
    <source>
        <dbReference type="ARBA" id="ARBA00022737"/>
    </source>
</evidence>
<evidence type="ECO:0000256" key="9">
    <source>
        <dbReference type="PROSITE-ProRule" id="PRU00042"/>
    </source>
</evidence>
<dbReference type="PROSITE" id="PS00028">
    <property type="entry name" value="ZINC_FINGER_C2H2_1"/>
    <property type="match status" value="2"/>
</dbReference>
<reference evidence="12" key="1">
    <citation type="journal article" date="2023" name="Mol. Phylogenet. Evol.">
        <title>Genome-scale phylogeny and comparative genomics of the fungal order Sordariales.</title>
        <authorList>
            <person name="Hensen N."/>
            <person name="Bonometti L."/>
            <person name="Westerberg I."/>
            <person name="Brannstrom I.O."/>
            <person name="Guillou S."/>
            <person name="Cros-Aarteil S."/>
            <person name="Calhoun S."/>
            <person name="Haridas S."/>
            <person name="Kuo A."/>
            <person name="Mondo S."/>
            <person name="Pangilinan J."/>
            <person name="Riley R."/>
            <person name="LaButti K."/>
            <person name="Andreopoulos B."/>
            <person name="Lipzen A."/>
            <person name="Chen C."/>
            <person name="Yan M."/>
            <person name="Daum C."/>
            <person name="Ng V."/>
            <person name="Clum A."/>
            <person name="Steindorff A."/>
            <person name="Ohm R.A."/>
            <person name="Martin F."/>
            <person name="Silar P."/>
            <person name="Natvig D.O."/>
            <person name="Lalanne C."/>
            <person name="Gautier V."/>
            <person name="Ament-Velasquez S.L."/>
            <person name="Kruys A."/>
            <person name="Hutchinson M.I."/>
            <person name="Powell A.J."/>
            <person name="Barry K."/>
            <person name="Miller A.N."/>
            <person name="Grigoriev I.V."/>
            <person name="Debuchy R."/>
            <person name="Gladieux P."/>
            <person name="Hiltunen Thoren M."/>
            <person name="Johannesson H."/>
        </authorList>
    </citation>
    <scope>NUCLEOTIDE SEQUENCE</scope>
    <source>
        <strain evidence="12">CBS 990.96</strain>
    </source>
</reference>
<keyword evidence="4" id="KW-0479">Metal-binding</keyword>
<dbReference type="GO" id="GO:0008270">
    <property type="term" value="F:zinc ion binding"/>
    <property type="evidence" value="ECO:0007669"/>
    <property type="project" value="UniProtKB-KW"/>
</dbReference>
<dbReference type="Proteomes" id="UP001301958">
    <property type="component" value="Unassembled WGS sequence"/>
</dbReference>
<dbReference type="GO" id="GO:0005737">
    <property type="term" value="C:cytoplasm"/>
    <property type="evidence" value="ECO:0007669"/>
    <property type="project" value="UniProtKB-SubCell"/>
</dbReference>
<feature type="domain" description="C2H2-type" evidence="11">
    <location>
        <begin position="86"/>
        <end position="115"/>
    </location>
</feature>
<dbReference type="InterPro" id="IPR013087">
    <property type="entry name" value="Znf_C2H2_type"/>
</dbReference>
<evidence type="ECO:0000256" key="3">
    <source>
        <dbReference type="ARBA" id="ARBA00022517"/>
    </source>
</evidence>
<dbReference type="InterPro" id="IPR003604">
    <property type="entry name" value="Matrin/U1-like-C_Znf_C2H2"/>
</dbReference>
<organism evidence="12 13">
    <name type="scientific">Podospora fimiseda</name>
    <dbReference type="NCBI Taxonomy" id="252190"/>
    <lineage>
        <taxon>Eukaryota</taxon>
        <taxon>Fungi</taxon>
        <taxon>Dikarya</taxon>
        <taxon>Ascomycota</taxon>
        <taxon>Pezizomycotina</taxon>
        <taxon>Sordariomycetes</taxon>
        <taxon>Sordariomycetidae</taxon>
        <taxon>Sordariales</taxon>
        <taxon>Podosporaceae</taxon>
        <taxon>Podospora</taxon>
    </lineage>
</organism>
<dbReference type="SMART" id="SM00451">
    <property type="entry name" value="ZnF_U1"/>
    <property type="match status" value="2"/>
</dbReference>
<keyword evidence="6 9" id="KW-0863">Zinc-finger</keyword>
<evidence type="ECO:0000313" key="13">
    <source>
        <dbReference type="Proteomes" id="UP001301958"/>
    </source>
</evidence>
<comment type="subcellular location">
    <subcellularLocation>
        <location evidence="1">Cytoplasm</location>
    </subcellularLocation>
</comment>
<comment type="caution">
    <text evidence="12">The sequence shown here is derived from an EMBL/GenBank/DDBJ whole genome shotgun (WGS) entry which is preliminary data.</text>
</comment>
<evidence type="ECO:0000313" key="12">
    <source>
        <dbReference type="EMBL" id="KAK4232616.1"/>
    </source>
</evidence>
<dbReference type="Pfam" id="PF12171">
    <property type="entry name" value="zf-C2H2_jaz"/>
    <property type="match status" value="1"/>
</dbReference>
<evidence type="ECO:0000256" key="2">
    <source>
        <dbReference type="ARBA" id="ARBA00022490"/>
    </source>
</evidence>